<keyword evidence="1" id="KW-0812">Transmembrane</keyword>
<dbReference type="OrthoDB" id="9180348at2"/>
<dbReference type="RefSeq" id="WP_137101526.1">
    <property type="nucleotide sequence ID" value="NZ_CP039865.1"/>
</dbReference>
<evidence type="ECO:0000313" key="3">
    <source>
        <dbReference type="Proteomes" id="UP000298588"/>
    </source>
</evidence>
<keyword evidence="3" id="KW-1185">Reference proteome</keyword>
<reference evidence="2 3" key="1">
    <citation type="submission" date="2019-04" db="EMBL/GenBank/DDBJ databases">
        <title>Phreatobacter aquaticus sp. nov.</title>
        <authorList>
            <person name="Choi A."/>
            <person name="Baek K."/>
        </authorList>
    </citation>
    <scope>NUCLEOTIDE SEQUENCE [LARGE SCALE GENOMIC DNA]</scope>
    <source>
        <strain evidence="2 3">NMCR1094</strain>
    </source>
</reference>
<evidence type="ECO:0008006" key="4">
    <source>
        <dbReference type="Google" id="ProtNLM"/>
    </source>
</evidence>
<accession>A0A4D7QKP8</accession>
<protein>
    <recommendedName>
        <fullName evidence="4">Response regulator</fullName>
    </recommendedName>
</protein>
<dbReference type="EMBL" id="CP039865">
    <property type="protein sequence ID" value="QCK88198.1"/>
    <property type="molecule type" value="Genomic_DNA"/>
</dbReference>
<feature type="transmembrane region" description="Helical" evidence="1">
    <location>
        <begin position="25"/>
        <end position="44"/>
    </location>
</feature>
<evidence type="ECO:0000313" key="2">
    <source>
        <dbReference type="EMBL" id="QCK88198.1"/>
    </source>
</evidence>
<dbReference type="InterPro" id="IPR011006">
    <property type="entry name" value="CheY-like_superfamily"/>
</dbReference>
<keyword evidence="1" id="KW-0472">Membrane</keyword>
<dbReference type="SUPFAM" id="SSF52172">
    <property type="entry name" value="CheY-like"/>
    <property type="match status" value="1"/>
</dbReference>
<evidence type="ECO:0000256" key="1">
    <source>
        <dbReference type="SAM" id="Phobius"/>
    </source>
</evidence>
<organism evidence="2 3">
    <name type="scientific">Phreatobacter aquaticus</name>
    <dbReference type="NCBI Taxonomy" id="2570229"/>
    <lineage>
        <taxon>Bacteria</taxon>
        <taxon>Pseudomonadati</taxon>
        <taxon>Pseudomonadota</taxon>
        <taxon>Alphaproteobacteria</taxon>
        <taxon>Hyphomicrobiales</taxon>
        <taxon>Phreatobacteraceae</taxon>
        <taxon>Phreatobacter</taxon>
    </lineage>
</organism>
<proteinExistence type="predicted"/>
<dbReference type="Proteomes" id="UP000298588">
    <property type="component" value="Chromosome"/>
</dbReference>
<name>A0A4D7QKP8_9HYPH</name>
<dbReference type="Gene3D" id="3.40.50.2300">
    <property type="match status" value="1"/>
</dbReference>
<sequence>MEIKITQILPPKGFPWEGLLALAPHLLWVSVAIGLVAVIGPARIRYAFSQAKKLSFGGFELQLKSELEQAAASKNIAMDNFNLGTLERRLDRLRELFVTAHILWIDDNPAGNLSEMRILRSFGATIEIARSDESARTSLQRSIFDLVLSDMSRDGNPRAGALFLPEVKNSLFSPPIIFYVGNRSCSPDGAFGMTTRPDELLHLILDALERKVK</sequence>
<dbReference type="AlphaFoldDB" id="A0A4D7QKP8"/>
<keyword evidence="1" id="KW-1133">Transmembrane helix</keyword>
<dbReference type="KEGG" id="paqt:E8L99_21775"/>
<gene>
    <name evidence="2" type="ORF">E8L99_21775</name>
</gene>